<dbReference type="SMART" id="SM00388">
    <property type="entry name" value="HisKA"/>
    <property type="match status" value="1"/>
</dbReference>
<name>A0A831RZM9_9GAMM</name>
<evidence type="ECO:0000256" key="5">
    <source>
        <dbReference type="ARBA" id="ARBA00022553"/>
    </source>
</evidence>
<dbReference type="InterPro" id="IPR011006">
    <property type="entry name" value="CheY-like_superfamily"/>
</dbReference>
<dbReference type="InterPro" id="IPR004358">
    <property type="entry name" value="Sig_transdc_His_kin-like_C"/>
</dbReference>
<dbReference type="InterPro" id="IPR036890">
    <property type="entry name" value="HATPase_C_sf"/>
</dbReference>
<dbReference type="EMBL" id="DRLF01000474">
    <property type="protein sequence ID" value="HEC07900.1"/>
    <property type="molecule type" value="Genomic_DNA"/>
</dbReference>
<evidence type="ECO:0000259" key="17">
    <source>
        <dbReference type="PROSITE" id="PS50110"/>
    </source>
</evidence>
<evidence type="ECO:0000256" key="11">
    <source>
        <dbReference type="ARBA" id="ARBA00022989"/>
    </source>
</evidence>
<comment type="catalytic activity">
    <reaction evidence="1">
        <text>ATP + protein L-histidine = ADP + protein N-phospho-L-histidine.</text>
        <dbReference type="EC" id="2.7.13.3"/>
    </reaction>
</comment>
<dbReference type="SMART" id="SM00387">
    <property type="entry name" value="HATPase_c"/>
    <property type="match status" value="1"/>
</dbReference>
<dbReference type="InterPro" id="IPR036097">
    <property type="entry name" value="HisK_dim/P_sf"/>
</dbReference>
<dbReference type="AlphaFoldDB" id="A0A831RZM9"/>
<dbReference type="GO" id="GO:0005886">
    <property type="term" value="C:plasma membrane"/>
    <property type="evidence" value="ECO:0007669"/>
    <property type="project" value="UniProtKB-SubCell"/>
</dbReference>
<accession>A0A831RZM9</accession>
<dbReference type="Pfam" id="PF00512">
    <property type="entry name" value="HisKA"/>
    <property type="match status" value="1"/>
</dbReference>
<evidence type="ECO:0000256" key="4">
    <source>
        <dbReference type="ARBA" id="ARBA00022475"/>
    </source>
</evidence>
<keyword evidence="11 15" id="KW-1133">Transmembrane helix</keyword>
<keyword evidence="13 15" id="KW-0472">Membrane</keyword>
<evidence type="ECO:0000256" key="15">
    <source>
        <dbReference type="SAM" id="Phobius"/>
    </source>
</evidence>
<dbReference type="GO" id="GO:0005524">
    <property type="term" value="F:ATP binding"/>
    <property type="evidence" value="ECO:0007669"/>
    <property type="project" value="UniProtKB-KW"/>
</dbReference>
<keyword evidence="12" id="KW-0902">Two-component regulatory system</keyword>
<dbReference type="SMART" id="SM00304">
    <property type="entry name" value="HAMP"/>
    <property type="match status" value="1"/>
</dbReference>
<feature type="domain" description="HAMP" evidence="18">
    <location>
        <begin position="58"/>
        <end position="111"/>
    </location>
</feature>
<feature type="domain" description="Response regulatory" evidence="17">
    <location>
        <begin position="510"/>
        <end position="629"/>
    </location>
</feature>
<evidence type="ECO:0000259" key="18">
    <source>
        <dbReference type="PROSITE" id="PS50885"/>
    </source>
</evidence>
<comment type="caution">
    <text evidence="19">The sequence shown here is derived from an EMBL/GenBank/DDBJ whole genome shotgun (WGS) entry which is preliminary data.</text>
</comment>
<reference evidence="19" key="1">
    <citation type="journal article" date="2020" name="mSystems">
        <title>Genome- and Community-Level Interaction Insights into Carbon Utilization and Element Cycling Functions of Hydrothermarchaeota in Hydrothermal Sediment.</title>
        <authorList>
            <person name="Zhou Z."/>
            <person name="Liu Y."/>
            <person name="Xu W."/>
            <person name="Pan J."/>
            <person name="Luo Z.H."/>
            <person name="Li M."/>
        </authorList>
    </citation>
    <scope>NUCLEOTIDE SEQUENCE [LARGE SCALE GENOMIC DNA]</scope>
    <source>
        <strain evidence="19">HyVt-458</strain>
    </source>
</reference>
<evidence type="ECO:0000256" key="10">
    <source>
        <dbReference type="ARBA" id="ARBA00022840"/>
    </source>
</evidence>
<dbReference type="Gene3D" id="3.30.565.10">
    <property type="entry name" value="Histidine kinase-like ATPase, C-terminal domain"/>
    <property type="match status" value="1"/>
</dbReference>
<feature type="domain" description="Histidine kinase" evidence="16">
    <location>
        <begin position="133"/>
        <end position="354"/>
    </location>
</feature>
<dbReference type="EC" id="2.7.13.3" evidence="3"/>
<keyword evidence="8" id="KW-0547">Nucleotide-binding</keyword>
<keyword evidence="6" id="KW-0808">Transferase</keyword>
<keyword evidence="10" id="KW-0067">ATP-binding</keyword>
<evidence type="ECO:0000256" key="13">
    <source>
        <dbReference type="ARBA" id="ARBA00023136"/>
    </source>
</evidence>
<dbReference type="InterPro" id="IPR003661">
    <property type="entry name" value="HisK_dim/P_dom"/>
</dbReference>
<dbReference type="SUPFAM" id="SSF47384">
    <property type="entry name" value="Homodimeric domain of signal transducing histidine kinase"/>
    <property type="match status" value="1"/>
</dbReference>
<proteinExistence type="predicted"/>
<dbReference type="SMART" id="SM00448">
    <property type="entry name" value="REC"/>
    <property type="match status" value="1"/>
</dbReference>
<evidence type="ECO:0000259" key="16">
    <source>
        <dbReference type="PROSITE" id="PS50109"/>
    </source>
</evidence>
<keyword evidence="4" id="KW-1003">Cell membrane</keyword>
<dbReference type="PROSITE" id="PS50109">
    <property type="entry name" value="HIS_KIN"/>
    <property type="match status" value="1"/>
</dbReference>
<feature type="transmembrane region" description="Helical" evidence="15">
    <location>
        <begin position="37"/>
        <end position="56"/>
    </location>
</feature>
<dbReference type="CDD" id="cd17546">
    <property type="entry name" value="REC_hyHK_CKI1_RcsC-like"/>
    <property type="match status" value="1"/>
</dbReference>
<dbReference type="SUPFAM" id="SSF158472">
    <property type="entry name" value="HAMP domain-like"/>
    <property type="match status" value="1"/>
</dbReference>
<dbReference type="InterPro" id="IPR001789">
    <property type="entry name" value="Sig_transdc_resp-reg_receiver"/>
</dbReference>
<dbReference type="PANTHER" id="PTHR45339:SF1">
    <property type="entry name" value="HYBRID SIGNAL TRANSDUCTION HISTIDINE KINASE J"/>
    <property type="match status" value="1"/>
</dbReference>
<dbReference type="CDD" id="cd06225">
    <property type="entry name" value="HAMP"/>
    <property type="match status" value="1"/>
</dbReference>
<gene>
    <name evidence="19" type="ORF">ENJ12_13675</name>
</gene>
<dbReference type="Pfam" id="PF02518">
    <property type="entry name" value="HATPase_c"/>
    <property type="match status" value="1"/>
</dbReference>
<protein>
    <recommendedName>
        <fullName evidence="3">histidine kinase</fullName>
        <ecNumber evidence="3">2.7.13.3</ecNumber>
    </recommendedName>
</protein>
<dbReference type="GO" id="GO:0000155">
    <property type="term" value="F:phosphorelay sensor kinase activity"/>
    <property type="evidence" value="ECO:0007669"/>
    <property type="project" value="InterPro"/>
</dbReference>
<dbReference type="InterPro" id="IPR003594">
    <property type="entry name" value="HATPase_dom"/>
</dbReference>
<evidence type="ECO:0000256" key="3">
    <source>
        <dbReference type="ARBA" id="ARBA00012438"/>
    </source>
</evidence>
<evidence type="ECO:0000256" key="1">
    <source>
        <dbReference type="ARBA" id="ARBA00000085"/>
    </source>
</evidence>
<dbReference type="Gene3D" id="1.10.287.130">
    <property type="match status" value="1"/>
</dbReference>
<dbReference type="PANTHER" id="PTHR45339">
    <property type="entry name" value="HYBRID SIGNAL TRANSDUCTION HISTIDINE KINASE J"/>
    <property type="match status" value="1"/>
</dbReference>
<dbReference type="PROSITE" id="PS50110">
    <property type="entry name" value="RESPONSE_REGULATORY"/>
    <property type="match status" value="1"/>
</dbReference>
<evidence type="ECO:0000256" key="14">
    <source>
        <dbReference type="PROSITE-ProRule" id="PRU00169"/>
    </source>
</evidence>
<dbReference type="FunFam" id="3.30.565.10:FF:000010">
    <property type="entry name" value="Sensor histidine kinase RcsC"/>
    <property type="match status" value="1"/>
</dbReference>
<dbReference type="InterPro" id="IPR003660">
    <property type="entry name" value="HAMP_dom"/>
</dbReference>
<keyword evidence="7 15" id="KW-0812">Transmembrane</keyword>
<evidence type="ECO:0000256" key="7">
    <source>
        <dbReference type="ARBA" id="ARBA00022692"/>
    </source>
</evidence>
<keyword evidence="9" id="KW-0418">Kinase</keyword>
<dbReference type="Pfam" id="PF00672">
    <property type="entry name" value="HAMP"/>
    <property type="match status" value="1"/>
</dbReference>
<dbReference type="Gene3D" id="3.40.50.2300">
    <property type="match status" value="1"/>
</dbReference>
<dbReference type="InterPro" id="IPR005467">
    <property type="entry name" value="His_kinase_dom"/>
</dbReference>
<dbReference type="Proteomes" id="UP000886339">
    <property type="component" value="Unassembled WGS sequence"/>
</dbReference>
<feature type="non-terminal residue" evidence="19">
    <location>
        <position position="1"/>
    </location>
</feature>
<dbReference type="SUPFAM" id="SSF55874">
    <property type="entry name" value="ATPase domain of HSP90 chaperone/DNA topoisomerase II/histidine kinase"/>
    <property type="match status" value="1"/>
</dbReference>
<evidence type="ECO:0000256" key="2">
    <source>
        <dbReference type="ARBA" id="ARBA00004651"/>
    </source>
</evidence>
<evidence type="ECO:0000256" key="8">
    <source>
        <dbReference type="ARBA" id="ARBA00022741"/>
    </source>
</evidence>
<evidence type="ECO:0000256" key="9">
    <source>
        <dbReference type="ARBA" id="ARBA00022777"/>
    </source>
</evidence>
<evidence type="ECO:0000256" key="6">
    <source>
        <dbReference type="ARBA" id="ARBA00022679"/>
    </source>
</evidence>
<comment type="subcellular location">
    <subcellularLocation>
        <location evidence="2">Cell membrane</location>
        <topology evidence="2">Multi-pass membrane protein</topology>
    </subcellularLocation>
</comment>
<feature type="modified residue" description="4-aspartylphosphate" evidence="14">
    <location>
        <position position="559"/>
    </location>
</feature>
<dbReference type="SUPFAM" id="SSF52172">
    <property type="entry name" value="CheY-like"/>
    <property type="match status" value="1"/>
</dbReference>
<evidence type="ECO:0000256" key="12">
    <source>
        <dbReference type="ARBA" id="ARBA00023012"/>
    </source>
</evidence>
<dbReference type="PROSITE" id="PS50885">
    <property type="entry name" value="HAMP"/>
    <property type="match status" value="1"/>
</dbReference>
<organism evidence="19">
    <name type="scientific">Thiolapillus brandeum</name>
    <dbReference type="NCBI Taxonomy" id="1076588"/>
    <lineage>
        <taxon>Bacteria</taxon>
        <taxon>Pseudomonadati</taxon>
        <taxon>Pseudomonadota</taxon>
        <taxon>Gammaproteobacteria</taxon>
        <taxon>Chromatiales</taxon>
        <taxon>Sedimenticolaceae</taxon>
        <taxon>Thiolapillus</taxon>
    </lineage>
</organism>
<keyword evidence="5 14" id="KW-0597">Phosphoprotein</keyword>
<dbReference type="Pfam" id="PF00072">
    <property type="entry name" value="Response_reg"/>
    <property type="match status" value="1"/>
</dbReference>
<dbReference type="Gene3D" id="6.10.340.10">
    <property type="match status" value="1"/>
</dbReference>
<dbReference type="CDD" id="cd16922">
    <property type="entry name" value="HATPase_EvgS-ArcB-TorS-like"/>
    <property type="match status" value="1"/>
</dbReference>
<dbReference type="FunFam" id="1.10.287.130:FF:000003">
    <property type="entry name" value="Histidine kinase"/>
    <property type="match status" value="1"/>
</dbReference>
<dbReference type="CDD" id="cd00082">
    <property type="entry name" value="HisKA"/>
    <property type="match status" value="1"/>
</dbReference>
<sequence length="636" mass="70050">YLDMDMAIELNGKIIGYMDLQYSISALKERMMKQLELTFIVFLGGIGLAFLLAVRLHRFISSPITNMAKAMEETALKQDFSVRLRADGGDEISTLVNAFNRMLEQIEMRDSDLCEAKEAAEAGSRAKSQFLAAMSHEIRTPMNGIIGMTELLRNTHLDGRQRHFTDTIQNSADTLLNILNDILDFSKIEAGRLELECVDIDLPELLEGTAELLAENAHAKGLSLTTLVSPELPALLRGDPGRLQQVLTNLLSNAIKFTEQGSIHLTARCLEEKDNEVSVLLEVIDTGIGLSEEETGRIFDNFTQADASTTRKYGGTGLGLTITKQLVELMGGTISVRSTPGRGSVFGITLRLQKQPHSDRPDAPLLTALRVLVIMKDLWAQENLYQQLTAWGQDVVCVAELPSAVDLASQELGQNRPFDIVLIEQKQLPPASDALTESLQRIVQHSMGTILVGRIGIESSAPPGWDDACFITSPVTRKALRACVLEIEKSTSDRLANEQGSARSYELGLNILVAEDNLVNQEVTLSMLEVLGCRATVCLNGQEVLDTLEQEDFDLILMDCEMPVMDGYEATRRIRAREQQEGSAHLPIIALTASALEQDRDRALKSGMDDYLSKPFKLDDLAQILKPVIRSAAELA</sequence>
<dbReference type="PRINTS" id="PR00344">
    <property type="entry name" value="BCTRLSENSOR"/>
</dbReference>
<evidence type="ECO:0000313" key="19">
    <source>
        <dbReference type="EMBL" id="HEC07900.1"/>
    </source>
</evidence>